<protein>
    <recommendedName>
        <fullName evidence="1">GerMN domain-containing protein</fullName>
    </recommendedName>
</protein>
<dbReference type="Pfam" id="PF10646">
    <property type="entry name" value="Germane"/>
    <property type="match status" value="1"/>
</dbReference>
<proteinExistence type="predicted"/>
<sequence>MLKRLILMGILSTLVLSACTSQNQPKTYTLEEYFPFQENRHQIFAGEGNEYAAFETYVDYIDGNKMQERKINGGTISISVYSRDLDTISRVFFEGESYGRWSAMNQTNREEILLKSPLKVGTTWKVQQDQVEAERAITSVDYEVHTAMGVWKCIEVTTRFEHSTLKEYYAPTVGLVQQVFTNSQEPSSEIRSILVKTEKEVKYPTMIRVYYPEFELNSLLYTEIPVLLSTNQEMAESWMQEMKKAPQGSSLLPIFSENTRILHIQRVSAENRLVLNLSKEFVSEMNAGTTLEALLLKSIAATFGYHYQVSWVELQIDGNPYASGHVELEPGQALPSEWQDYKPYLDK</sequence>
<gene>
    <name evidence="2" type="ORF">SDC9_95000</name>
</gene>
<name>A0A645A5Q0_9ZZZZ</name>
<feature type="domain" description="GerMN" evidence="1">
    <location>
        <begin position="235"/>
        <end position="325"/>
    </location>
</feature>
<dbReference type="EMBL" id="VSSQ01012031">
    <property type="protein sequence ID" value="MPM48276.1"/>
    <property type="molecule type" value="Genomic_DNA"/>
</dbReference>
<evidence type="ECO:0000313" key="2">
    <source>
        <dbReference type="EMBL" id="MPM48276.1"/>
    </source>
</evidence>
<dbReference type="AlphaFoldDB" id="A0A645A5Q0"/>
<organism evidence="2">
    <name type="scientific">bioreactor metagenome</name>
    <dbReference type="NCBI Taxonomy" id="1076179"/>
    <lineage>
        <taxon>unclassified sequences</taxon>
        <taxon>metagenomes</taxon>
        <taxon>ecological metagenomes</taxon>
    </lineage>
</organism>
<dbReference type="InterPro" id="IPR019606">
    <property type="entry name" value="GerMN"/>
</dbReference>
<dbReference type="SMART" id="SM00909">
    <property type="entry name" value="Germane"/>
    <property type="match status" value="1"/>
</dbReference>
<accession>A0A645A5Q0</accession>
<reference evidence="2" key="1">
    <citation type="submission" date="2019-08" db="EMBL/GenBank/DDBJ databases">
        <authorList>
            <person name="Kucharzyk K."/>
            <person name="Murdoch R.W."/>
            <person name="Higgins S."/>
            <person name="Loffler F."/>
        </authorList>
    </citation>
    <scope>NUCLEOTIDE SEQUENCE</scope>
</reference>
<evidence type="ECO:0000259" key="1">
    <source>
        <dbReference type="SMART" id="SM00909"/>
    </source>
</evidence>
<comment type="caution">
    <text evidence="2">The sequence shown here is derived from an EMBL/GenBank/DDBJ whole genome shotgun (WGS) entry which is preliminary data.</text>
</comment>
<dbReference type="PROSITE" id="PS51257">
    <property type="entry name" value="PROKAR_LIPOPROTEIN"/>
    <property type="match status" value="1"/>
</dbReference>